<keyword evidence="1" id="KW-0479">Metal-binding</keyword>
<keyword evidence="5" id="KW-1185">Reference proteome</keyword>
<keyword evidence="1" id="KW-0862">Zinc</keyword>
<organism evidence="4 5">
    <name type="scientific">Arthrobotrys conoides</name>
    <dbReference type="NCBI Taxonomy" id="74498"/>
    <lineage>
        <taxon>Eukaryota</taxon>
        <taxon>Fungi</taxon>
        <taxon>Dikarya</taxon>
        <taxon>Ascomycota</taxon>
        <taxon>Pezizomycotina</taxon>
        <taxon>Orbiliomycetes</taxon>
        <taxon>Orbiliales</taxon>
        <taxon>Orbiliaceae</taxon>
        <taxon>Arthrobotrys</taxon>
    </lineage>
</organism>
<dbReference type="InterPro" id="IPR013087">
    <property type="entry name" value="Znf_C2H2_type"/>
</dbReference>
<comment type="caution">
    <text evidence="4">The sequence shown here is derived from an EMBL/GenBank/DDBJ whole genome shotgun (WGS) entry which is preliminary data.</text>
</comment>
<evidence type="ECO:0000313" key="5">
    <source>
        <dbReference type="Proteomes" id="UP001307849"/>
    </source>
</evidence>
<dbReference type="PROSITE" id="PS50157">
    <property type="entry name" value="ZINC_FINGER_C2H2_2"/>
    <property type="match status" value="1"/>
</dbReference>
<protein>
    <recommendedName>
        <fullName evidence="3">C2H2-type domain-containing protein</fullName>
    </recommendedName>
</protein>
<feature type="domain" description="C2H2-type" evidence="3">
    <location>
        <begin position="411"/>
        <end position="441"/>
    </location>
</feature>
<dbReference type="Gene3D" id="3.30.160.60">
    <property type="entry name" value="Classic Zinc Finger"/>
    <property type="match status" value="1"/>
</dbReference>
<evidence type="ECO:0000259" key="3">
    <source>
        <dbReference type="PROSITE" id="PS50157"/>
    </source>
</evidence>
<gene>
    <name evidence="4" type="ORF">TWF506_005772</name>
</gene>
<feature type="region of interest" description="Disordered" evidence="2">
    <location>
        <begin position="270"/>
        <end position="393"/>
    </location>
</feature>
<evidence type="ECO:0000256" key="1">
    <source>
        <dbReference type="PROSITE-ProRule" id="PRU00042"/>
    </source>
</evidence>
<dbReference type="AlphaFoldDB" id="A0AAN8RQ34"/>
<reference evidence="4 5" key="1">
    <citation type="submission" date="2019-10" db="EMBL/GenBank/DDBJ databases">
        <authorList>
            <person name="Palmer J.M."/>
        </authorList>
    </citation>
    <scope>NUCLEOTIDE SEQUENCE [LARGE SCALE GENOMIC DNA]</scope>
    <source>
        <strain evidence="4 5">TWF506</strain>
    </source>
</reference>
<accession>A0AAN8RQ34</accession>
<dbReference type="PROSITE" id="PS00028">
    <property type="entry name" value="ZINC_FINGER_C2H2_1"/>
    <property type="match status" value="1"/>
</dbReference>
<dbReference type="GO" id="GO:0008270">
    <property type="term" value="F:zinc ion binding"/>
    <property type="evidence" value="ECO:0007669"/>
    <property type="project" value="UniProtKB-KW"/>
</dbReference>
<feature type="compositionally biased region" description="Polar residues" evidence="2">
    <location>
        <begin position="384"/>
        <end position="393"/>
    </location>
</feature>
<evidence type="ECO:0000313" key="4">
    <source>
        <dbReference type="EMBL" id="KAK6518638.1"/>
    </source>
</evidence>
<sequence>MDNIYYSNSTDPARFNKITQFSERELYGHYNREQIPSQVRPGANPEPFYRYRNNTGFYNPSYITPATPAPAPASQYDVMLDKMDQNNRQVFFGDYNGEQSPSNKPTDFYFGPYSGVDLLDFSEFRSNDIDEFSSDGITLDASEYNTSFGTTETNTTLYSPVENLNEIMGLWPNIGPGAGDLDPNILEAIVGEFRNRSSIVSARPSPNLAPQLDLEDIEGVYLEALTVGNPKGVATTTSPAEGCSPSMLDKLGKERFKKLKRSLDKYSEILDASGSESQEDQEGERTISANRGRERPRVATAFENQQNPQSTRSRRTPGRSRDTSQKDYSGSGNAVPLASDTSLPSQENHRRQRMSHADKDQVAPQKRSRPAQAFRQLEPRSTTHHIQSVTETTYPRAQRRDALLRPKNGEFRCTINGCTRQYNRSENLCRHIRTDHRTDHRMDDVRLTCPECGAKRNGGRAQENMNTHRREKHGVIIHV</sequence>
<dbReference type="SMART" id="SM00355">
    <property type="entry name" value="ZnF_C2H2"/>
    <property type="match status" value="2"/>
</dbReference>
<evidence type="ECO:0000256" key="2">
    <source>
        <dbReference type="SAM" id="MobiDB-lite"/>
    </source>
</evidence>
<keyword evidence="1" id="KW-0863">Zinc-finger</keyword>
<proteinExistence type="predicted"/>
<dbReference type="EMBL" id="JAVHJM010000002">
    <property type="protein sequence ID" value="KAK6518638.1"/>
    <property type="molecule type" value="Genomic_DNA"/>
</dbReference>
<dbReference type="Proteomes" id="UP001307849">
    <property type="component" value="Unassembled WGS sequence"/>
</dbReference>
<name>A0AAN8RQ34_9PEZI</name>